<feature type="region of interest" description="Disordered" evidence="1">
    <location>
        <begin position="59"/>
        <end position="95"/>
    </location>
</feature>
<name>A0AAU0Q255_9CORY</name>
<feature type="transmembrane region" description="Helical" evidence="2">
    <location>
        <begin position="37"/>
        <end position="56"/>
    </location>
</feature>
<evidence type="ECO:0000256" key="2">
    <source>
        <dbReference type="SAM" id="Phobius"/>
    </source>
</evidence>
<keyword evidence="2" id="KW-1133">Transmembrane helix</keyword>
<dbReference type="RefSeq" id="WP_204088251.1">
    <property type="nucleotide sequence ID" value="NZ_CP137757.1"/>
</dbReference>
<evidence type="ECO:0008006" key="5">
    <source>
        <dbReference type="Google" id="ProtNLM"/>
    </source>
</evidence>
<sequence>MKKLQSVLRKIRPFLWLVGAVCVVGAIWFALKANYAMATNLGLVAGLVVAVPELLSQNVKKSDNPMPSSEEIAQHQKRHPTATLAESINDLRGEK</sequence>
<feature type="transmembrane region" description="Helical" evidence="2">
    <location>
        <begin position="12"/>
        <end position="31"/>
    </location>
</feature>
<reference evidence="3 4" key="1">
    <citation type="submission" date="2023-10" db="EMBL/GenBank/DDBJ databases">
        <title>complete genome sequence of Corynebacterium pseudokroppenstedtii P15-C1.</title>
        <authorList>
            <person name="Bruggemann H."/>
            <person name="Poehlein A."/>
        </authorList>
    </citation>
    <scope>NUCLEOTIDE SEQUENCE [LARGE SCALE GENOMIC DNA]</scope>
    <source>
        <strain evidence="3 4">P15_C1</strain>
    </source>
</reference>
<keyword evidence="2" id="KW-0812">Transmembrane</keyword>
<protein>
    <recommendedName>
        <fullName evidence="5">Secreted protein</fullName>
    </recommendedName>
</protein>
<organism evidence="3 4">
    <name type="scientific">Corynebacterium pseudokroppenstedtii</name>
    <dbReference type="NCBI Taxonomy" id="2804917"/>
    <lineage>
        <taxon>Bacteria</taxon>
        <taxon>Bacillati</taxon>
        <taxon>Actinomycetota</taxon>
        <taxon>Actinomycetes</taxon>
        <taxon>Mycobacteriales</taxon>
        <taxon>Corynebacteriaceae</taxon>
        <taxon>Corynebacterium</taxon>
    </lineage>
</organism>
<evidence type="ECO:0000313" key="3">
    <source>
        <dbReference type="EMBL" id="WPF25600.1"/>
    </source>
</evidence>
<keyword evidence="2" id="KW-0472">Membrane</keyword>
<keyword evidence="4" id="KW-1185">Reference proteome</keyword>
<dbReference type="KEGG" id="cpsk:Q0N40_03390"/>
<dbReference type="EMBL" id="CP137757">
    <property type="protein sequence ID" value="WPF25600.1"/>
    <property type="molecule type" value="Genomic_DNA"/>
</dbReference>
<dbReference type="Proteomes" id="UP001174314">
    <property type="component" value="Chromosome"/>
</dbReference>
<proteinExistence type="predicted"/>
<gene>
    <name evidence="3" type="ORF">Q0N40_03390</name>
</gene>
<evidence type="ECO:0000313" key="4">
    <source>
        <dbReference type="Proteomes" id="UP001174314"/>
    </source>
</evidence>
<dbReference type="AlphaFoldDB" id="A0AAU0Q255"/>
<evidence type="ECO:0000256" key="1">
    <source>
        <dbReference type="SAM" id="MobiDB-lite"/>
    </source>
</evidence>
<accession>A0AAU0Q255</accession>